<evidence type="ECO:0000259" key="3">
    <source>
        <dbReference type="SMART" id="SM00062"/>
    </source>
</evidence>
<dbReference type="PANTHER" id="PTHR35936">
    <property type="entry name" value="MEMBRANE-BOUND LYTIC MUREIN TRANSGLYCOSYLASE F"/>
    <property type="match status" value="1"/>
</dbReference>
<reference evidence="4" key="1">
    <citation type="submission" date="2022-09" db="EMBL/GenBank/DDBJ databases">
        <title>The complete genome of Acidovorax sp. 5MLIR.</title>
        <authorList>
            <person name="Liu L."/>
            <person name="Yue J."/>
            <person name="Yang F."/>
            <person name="Yuan J."/>
            <person name="Li L."/>
        </authorList>
    </citation>
    <scope>NUCLEOTIDE SEQUENCE</scope>
    <source>
        <strain evidence="4">5MLIR</strain>
    </source>
</reference>
<evidence type="ECO:0000256" key="1">
    <source>
        <dbReference type="ARBA" id="ARBA00022729"/>
    </source>
</evidence>
<dbReference type="CDD" id="cd13530">
    <property type="entry name" value="PBP2_peptides_like"/>
    <property type="match status" value="1"/>
</dbReference>
<feature type="signal peptide" evidence="2">
    <location>
        <begin position="1"/>
        <end position="22"/>
    </location>
</feature>
<dbReference type="RefSeq" id="WP_231043068.1">
    <property type="nucleotide sequence ID" value="NZ_CP106881.1"/>
</dbReference>
<dbReference type="EMBL" id="CP106881">
    <property type="protein sequence ID" value="UYG53039.1"/>
    <property type="molecule type" value="Genomic_DNA"/>
</dbReference>
<gene>
    <name evidence="4" type="ORF">M9799_07435</name>
</gene>
<evidence type="ECO:0000313" key="4">
    <source>
        <dbReference type="EMBL" id="UYG53039.1"/>
    </source>
</evidence>
<accession>A0ABY6GD71</accession>
<proteinExistence type="predicted"/>
<dbReference type="Proteomes" id="UP001162800">
    <property type="component" value="Chromosome"/>
</dbReference>
<sequence>MNILQTFALVALLCAGATPLAARPLDAVRKDGTLLLATEGQYAPFNYFKDQQLAGFEVEVAELVARKMGLRPQWKALGFDALLTGLQQDRWDVAIASHAITDERAKAVTFTAPHYCSGGTVVSMNPALRSARDLAGKLIAVQTGTTYAAEVRRLPGVKSVKNFPSDSDARSALASRRVDAMVTDRFVAKELLRKSPNAGFHIGDRVTTERIAAAVKLGNTALADAWSQALQAVMDDGSYAQVSQKYFQEDIRCPAQP</sequence>
<evidence type="ECO:0000313" key="5">
    <source>
        <dbReference type="Proteomes" id="UP001162800"/>
    </source>
</evidence>
<keyword evidence="1 2" id="KW-0732">Signal</keyword>
<dbReference type="Pfam" id="PF00497">
    <property type="entry name" value="SBP_bac_3"/>
    <property type="match status" value="1"/>
</dbReference>
<protein>
    <submittedName>
        <fullName evidence="4">ABC transporter substrate-binding protein</fullName>
    </submittedName>
</protein>
<feature type="domain" description="Solute-binding protein family 3/N-terminal" evidence="3">
    <location>
        <begin position="33"/>
        <end position="250"/>
    </location>
</feature>
<keyword evidence="5" id="KW-1185">Reference proteome</keyword>
<name>A0ABY6GD71_9BURK</name>
<feature type="chain" id="PRO_5046368753" evidence="2">
    <location>
        <begin position="23"/>
        <end position="257"/>
    </location>
</feature>
<dbReference type="PANTHER" id="PTHR35936:SF19">
    <property type="entry name" value="AMINO-ACID-BINDING PROTEIN YXEM-RELATED"/>
    <property type="match status" value="1"/>
</dbReference>
<organism evidence="4 5">
    <name type="scientific">Comamonas endophytica</name>
    <dbReference type="NCBI Taxonomy" id="2949090"/>
    <lineage>
        <taxon>Bacteria</taxon>
        <taxon>Pseudomonadati</taxon>
        <taxon>Pseudomonadota</taxon>
        <taxon>Betaproteobacteria</taxon>
        <taxon>Burkholderiales</taxon>
        <taxon>Comamonadaceae</taxon>
        <taxon>Comamonas</taxon>
    </lineage>
</organism>
<evidence type="ECO:0000256" key="2">
    <source>
        <dbReference type="SAM" id="SignalP"/>
    </source>
</evidence>
<dbReference type="SMART" id="SM00062">
    <property type="entry name" value="PBPb"/>
    <property type="match status" value="1"/>
</dbReference>
<dbReference type="Gene3D" id="3.40.190.10">
    <property type="entry name" value="Periplasmic binding protein-like II"/>
    <property type="match status" value="2"/>
</dbReference>
<dbReference type="SUPFAM" id="SSF53850">
    <property type="entry name" value="Periplasmic binding protein-like II"/>
    <property type="match status" value="1"/>
</dbReference>
<dbReference type="InterPro" id="IPR001638">
    <property type="entry name" value="Solute-binding_3/MltF_N"/>
</dbReference>